<feature type="region of interest" description="Disordered" evidence="10">
    <location>
        <begin position="515"/>
        <end position="537"/>
    </location>
</feature>
<dbReference type="Gene3D" id="2.40.50.430">
    <property type="match status" value="1"/>
</dbReference>
<dbReference type="FunCoup" id="A8NGQ9">
    <property type="interactions" value="350"/>
</dbReference>
<gene>
    <name evidence="13" type="ORF">CC1G_03792</name>
</gene>
<dbReference type="Pfam" id="PF04042">
    <property type="entry name" value="DNA_pol_E_B"/>
    <property type="match status" value="2"/>
</dbReference>
<dbReference type="GO" id="GO:0003677">
    <property type="term" value="F:DNA binding"/>
    <property type="evidence" value="ECO:0007669"/>
    <property type="project" value="InterPro"/>
</dbReference>
<evidence type="ECO:0000256" key="8">
    <source>
        <dbReference type="ARBA" id="ARBA00023242"/>
    </source>
</evidence>
<evidence type="ECO:0000256" key="10">
    <source>
        <dbReference type="SAM" id="MobiDB-lite"/>
    </source>
</evidence>
<dbReference type="GO" id="GO:0006273">
    <property type="term" value="P:lagging strand elongation"/>
    <property type="evidence" value="ECO:0007669"/>
    <property type="project" value="UniProtKB-ARBA"/>
</dbReference>
<dbReference type="KEGG" id="cci:CC1G_03792"/>
<evidence type="ECO:0000256" key="5">
    <source>
        <dbReference type="ARBA" id="ARBA00022695"/>
    </source>
</evidence>
<comment type="catalytic activity">
    <reaction evidence="9">
        <text>DNA(n) + a 2'-deoxyribonucleoside 5'-triphosphate = DNA(n+1) + diphosphate</text>
        <dbReference type="Rhea" id="RHEA:22508"/>
        <dbReference type="Rhea" id="RHEA-COMP:17339"/>
        <dbReference type="Rhea" id="RHEA-COMP:17340"/>
        <dbReference type="ChEBI" id="CHEBI:33019"/>
        <dbReference type="ChEBI" id="CHEBI:61560"/>
        <dbReference type="ChEBI" id="CHEBI:173112"/>
        <dbReference type="EC" id="2.7.7.7"/>
    </reaction>
</comment>
<dbReference type="RefSeq" id="XP_001833575.2">
    <property type="nucleotide sequence ID" value="XM_001833523.2"/>
</dbReference>
<keyword evidence="8" id="KW-0539">Nucleus</keyword>
<reference evidence="13 14" key="1">
    <citation type="journal article" date="2010" name="Proc. Natl. Acad. Sci. U.S.A.">
        <title>Insights into evolution of multicellular fungi from the assembled chromosomes of the mushroom Coprinopsis cinerea (Coprinus cinereus).</title>
        <authorList>
            <person name="Stajich J.E."/>
            <person name="Wilke S.K."/>
            <person name="Ahren D."/>
            <person name="Au C.H."/>
            <person name="Birren B.W."/>
            <person name="Borodovsky M."/>
            <person name="Burns C."/>
            <person name="Canback B."/>
            <person name="Casselton L.A."/>
            <person name="Cheng C.K."/>
            <person name="Deng J."/>
            <person name="Dietrich F.S."/>
            <person name="Fargo D.C."/>
            <person name="Farman M.L."/>
            <person name="Gathman A.C."/>
            <person name="Goldberg J."/>
            <person name="Guigo R."/>
            <person name="Hoegger P.J."/>
            <person name="Hooker J.B."/>
            <person name="Huggins A."/>
            <person name="James T.Y."/>
            <person name="Kamada T."/>
            <person name="Kilaru S."/>
            <person name="Kodira C."/>
            <person name="Kues U."/>
            <person name="Kupfer D."/>
            <person name="Kwan H.S."/>
            <person name="Lomsadze A."/>
            <person name="Li W."/>
            <person name="Lilly W.W."/>
            <person name="Ma L.J."/>
            <person name="Mackey A.J."/>
            <person name="Manning G."/>
            <person name="Martin F."/>
            <person name="Muraguchi H."/>
            <person name="Natvig D.O."/>
            <person name="Palmerini H."/>
            <person name="Ramesh M.A."/>
            <person name="Rehmeyer C.J."/>
            <person name="Roe B.A."/>
            <person name="Shenoy N."/>
            <person name="Stanke M."/>
            <person name="Ter-Hovhannisyan V."/>
            <person name="Tunlid A."/>
            <person name="Velagapudi R."/>
            <person name="Vision T.J."/>
            <person name="Zeng Q."/>
            <person name="Zolan M.E."/>
            <person name="Pukkila P.J."/>
        </authorList>
    </citation>
    <scope>NUCLEOTIDE SEQUENCE [LARGE SCALE GENOMIC DNA]</scope>
    <source>
        <strain evidence="14">Okayama-7 / 130 / ATCC MYA-4618 / FGSC 9003</strain>
    </source>
</reference>
<dbReference type="InterPro" id="IPR040663">
    <property type="entry name" value="DNA_pol_D_N"/>
</dbReference>
<dbReference type="EMBL" id="AACS02000002">
    <property type="protein sequence ID" value="EAU88120.2"/>
    <property type="molecule type" value="Genomic_DNA"/>
</dbReference>
<feature type="domain" description="DNA polymerase alpha/delta/epsilon subunit B" evidence="11">
    <location>
        <begin position="194"/>
        <end position="344"/>
    </location>
</feature>
<dbReference type="GO" id="GO:0003887">
    <property type="term" value="F:DNA-directed DNA polymerase activity"/>
    <property type="evidence" value="ECO:0007669"/>
    <property type="project" value="UniProtKB-KW"/>
</dbReference>
<evidence type="ECO:0000256" key="7">
    <source>
        <dbReference type="ARBA" id="ARBA00022932"/>
    </source>
</evidence>
<accession>A8NGQ9</accession>
<dbReference type="Pfam" id="PF18018">
    <property type="entry name" value="DNA_pol_D_N"/>
    <property type="match status" value="1"/>
</dbReference>
<evidence type="ECO:0000256" key="1">
    <source>
        <dbReference type="ARBA" id="ARBA00004123"/>
    </source>
</evidence>
<dbReference type="Gene3D" id="3.60.21.50">
    <property type="match status" value="1"/>
</dbReference>
<evidence type="ECO:0000256" key="6">
    <source>
        <dbReference type="ARBA" id="ARBA00022705"/>
    </source>
</evidence>
<dbReference type="InterPro" id="IPR024826">
    <property type="entry name" value="DNA_pol_delta/II_ssu"/>
</dbReference>
<feature type="compositionally biased region" description="Basic and acidic residues" evidence="10">
    <location>
        <begin position="260"/>
        <end position="278"/>
    </location>
</feature>
<dbReference type="HOGENOM" id="CLU_021763_1_0_1"/>
<evidence type="ECO:0000313" key="13">
    <source>
        <dbReference type="EMBL" id="EAU88120.2"/>
    </source>
</evidence>
<keyword evidence="14" id="KW-1185">Reference proteome</keyword>
<keyword evidence="6" id="KW-0235">DNA replication</keyword>
<evidence type="ECO:0000259" key="11">
    <source>
        <dbReference type="Pfam" id="PF04042"/>
    </source>
</evidence>
<dbReference type="STRING" id="240176.A8NGQ9"/>
<protein>
    <recommendedName>
        <fullName evidence="3">DNA-directed DNA polymerase</fullName>
        <ecNumber evidence="3">2.7.7.7</ecNumber>
    </recommendedName>
</protein>
<name>A8NGQ9_COPC7</name>
<dbReference type="GO" id="GO:0006281">
    <property type="term" value="P:DNA repair"/>
    <property type="evidence" value="ECO:0007669"/>
    <property type="project" value="UniProtKB-ARBA"/>
</dbReference>
<evidence type="ECO:0000256" key="4">
    <source>
        <dbReference type="ARBA" id="ARBA00022679"/>
    </source>
</evidence>
<dbReference type="OrthoDB" id="3763at2759"/>
<dbReference type="EC" id="2.7.7.7" evidence="3"/>
<keyword evidence="4" id="KW-0808">Transferase</keyword>
<dbReference type="GO" id="GO:0043625">
    <property type="term" value="C:delta DNA polymerase complex"/>
    <property type="evidence" value="ECO:0007669"/>
    <property type="project" value="TreeGrafter"/>
</dbReference>
<sequence length="537" mass="59209">MQRPTTTTLLPSSSTPSFIIGPDNKSYKHQYSNIYFIRLRLLREHVEKNAQKRWKNINGNPRLVPRVLEVTKGNLCYIIGTVYMEMPLKPNVMEDLTRDRSIQAPPPPAKFYSPTDKVMLEDESGRIHLVGDCLADKRLVTGVIIAALGMETPNGEFEVVDICTAGFPPQPSSLAQDEDVEMEVDTESQPDSWIAIASGLDVGGDHTSDGRIQLLIEYLTGETEIAEDQIPPSQITRLILAGDTVSSDAVARLAEQPTTAEEKKARKHGKEPPPDLHPVHILASHLDDLSQSLPIHVLPGEFDPSATILPQRPLPRAMFGPAGKQPTFFCESNPTYLRIAPGEIVQDNSVPEEQASNQRVKGARTLLINSGQPLNDLFRYLPNKSNSRLAILESTLKWRHMAPTAPDTLWCHPYVSEDPFILYELPDLYIVGGQRRFGTKLVEVDERSSGATNGQSQGGKKSRCRIILVPHFSRTGVLVLVNLKTLDVKCLQIGFEGIRGGGDKDVSMDEFKAPLPSQMPVEPLMTAPEPSGSPGPM</sequence>
<evidence type="ECO:0000256" key="2">
    <source>
        <dbReference type="ARBA" id="ARBA00006035"/>
    </source>
</evidence>
<dbReference type="Proteomes" id="UP000001861">
    <property type="component" value="Unassembled WGS sequence"/>
</dbReference>
<keyword evidence="7" id="KW-0239">DNA-directed DNA polymerase</keyword>
<dbReference type="eggNOG" id="KOG2732">
    <property type="taxonomic scope" value="Eukaryota"/>
</dbReference>
<comment type="caution">
    <text evidence="13">The sequence shown here is derived from an EMBL/GenBank/DDBJ whole genome shotgun (WGS) entry which is preliminary data.</text>
</comment>
<feature type="region of interest" description="Disordered" evidence="10">
    <location>
        <begin position="253"/>
        <end position="278"/>
    </location>
</feature>
<dbReference type="GeneID" id="6010072"/>
<dbReference type="VEuPathDB" id="FungiDB:CC1G_03792"/>
<comment type="subcellular location">
    <subcellularLocation>
        <location evidence="1">Nucleus</location>
    </subcellularLocation>
</comment>
<keyword evidence="5" id="KW-0548">Nucleotidyltransferase</keyword>
<dbReference type="AlphaFoldDB" id="A8NGQ9"/>
<proteinExistence type="inferred from homology"/>
<evidence type="ECO:0000313" key="14">
    <source>
        <dbReference type="Proteomes" id="UP000001861"/>
    </source>
</evidence>
<evidence type="ECO:0000259" key="12">
    <source>
        <dbReference type="Pfam" id="PF18018"/>
    </source>
</evidence>
<evidence type="ECO:0000256" key="9">
    <source>
        <dbReference type="ARBA" id="ARBA00049244"/>
    </source>
</evidence>
<organism evidence="13 14">
    <name type="scientific">Coprinopsis cinerea (strain Okayama-7 / 130 / ATCC MYA-4618 / FGSC 9003)</name>
    <name type="common">Inky cap fungus</name>
    <name type="synonym">Hormographiella aspergillata</name>
    <dbReference type="NCBI Taxonomy" id="240176"/>
    <lineage>
        <taxon>Eukaryota</taxon>
        <taxon>Fungi</taxon>
        <taxon>Dikarya</taxon>
        <taxon>Basidiomycota</taxon>
        <taxon>Agaricomycotina</taxon>
        <taxon>Agaricomycetes</taxon>
        <taxon>Agaricomycetidae</taxon>
        <taxon>Agaricales</taxon>
        <taxon>Agaricineae</taxon>
        <taxon>Psathyrellaceae</taxon>
        <taxon>Coprinopsis</taxon>
    </lineage>
</organism>
<feature type="domain" description="DNA polymerase delta subunit OB-fold" evidence="12">
    <location>
        <begin position="30"/>
        <end position="162"/>
    </location>
</feature>
<dbReference type="InterPro" id="IPR007185">
    <property type="entry name" value="DNA_pol_a/d/e_bsu"/>
</dbReference>
<evidence type="ECO:0000256" key="3">
    <source>
        <dbReference type="ARBA" id="ARBA00012417"/>
    </source>
</evidence>
<dbReference type="InParanoid" id="A8NGQ9"/>
<comment type="similarity">
    <text evidence="2">Belongs to the DNA polymerase delta/II small subunit family.</text>
</comment>
<dbReference type="PANTHER" id="PTHR10416:SF0">
    <property type="entry name" value="DNA POLYMERASE DELTA SUBUNIT 2"/>
    <property type="match status" value="1"/>
</dbReference>
<feature type="domain" description="DNA polymerase alpha/delta/epsilon subunit B" evidence="11">
    <location>
        <begin position="366"/>
        <end position="438"/>
    </location>
</feature>
<dbReference type="OMA" id="HCILIGT"/>
<dbReference type="PANTHER" id="PTHR10416">
    <property type="entry name" value="DNA POLYMERASE DELTA SUBUNIT 2"/>
    <property type="match status" value="1"/>
</dbReference>
<dbReference type="FunFam" id="2.40.50.430:FF:000002">
    <property type="entry name" value="DNA polymerase delta subunit"/>
    <property type="match status" value="1"/>
</dbReference>